<dbReference type="AlphaFoldDB" id="A0A1S2VLG7"/>
<gene>
    <name evidence="1" type="ORF">BLX24_06935</name>
</gene>
<evidence type="ECO:0000313" key="2">
    <source>
        <dbReference type="Proteomes" id="UP000181790"/>
    </source>
</evidence>
<dbReference type="InterPro" id="IPR014825">
    <property type="entry name" value="DNA_alkylation"/>
</dbReference>
<dbReference type="Pfam" id="PF08713">
    <property type="entry name" value="DNA_alkylation"/>
    <property type="match status" value="1"/>
</dbReference>
<dbReference type="OrthoDB" id="9797162at2"/>
<name>A0A1S2VLG7_9BACT</name>
<dbReference type="InterPro" id="IPR016024">
    <property type="entry name" value="ARM-type_fold"/>
</dbReference>
<protein>
    <submittedName>
        <fullName evidence="1">DNA alkylation repair protein</fullName>
    </submittedName>
</protein>
<organism evidence="1 2">
    <name type="scientific">Arsenicibacter rosenii</name>
    <dbReference type="NCBI Taxonomy" id="1750698"/>
    <lineage>
        <taxon>Bacteria</taxon>
        <taxon>Pseudomonadati</taxon>
        <taxon>Bacteroidota</taxon>
        <taxon>Cytophagia</taxon>
        <taxon>Cytophagales</taxon>
        <taxon>Spirosomataceae</taxon>
        <taxon>Arsenicibacter</taxon>
    </lineage>
</organism>
<dbReference type="Proteomes" id="UP000181790">
    <property type="component" value="Unassembled WGS sequence"/>
</dbReference>
<reference evidence="1 2" key="1">
    <citation type="submission" date="2016-10" db="EMBL/GenBank/DDBJ databases">
        <title>Arsenicibacter rosenii gen. nov., sp. nov., an efficient arsenic-methylating bacterium isolated from an arsenic-contaminated paddy soil.</title>
        <authorList>
            <person name="Huang K."/>
        </authorList>
    </citation>
    <scope>NUCLEOTIDE SEQUENCE [LARGE SCALE GENOMIC DNA]</scope>
    <source>
        <strain evidence="1 2">SM-1</strain>
    </source>
</reference>
<dbReference type="PROSITE" id="PS50077">
    <property type="entry name" value="HEAT_REPEAT"/>
    <property type="match status" value="1"/>
</dbReference>
<dbReference type="RefSeq" id="WP_071502399.1">
    <property type="nucleotide sequence ID" value="NZ_MORL01000003.1"/>
</dbReference>
<dbReference type="SUPFAM" id="SSF48371">
    <property type="entry name" value="ARM repeat"/>
    <property type="match status" value="1"/>
</dbReference>
<sequence>MSALKDLYSPAFYRDFARVMAQVRPGFDQSRFQTLIFDDTFAGKELKDRMRHTTRVLHQFMPAGFGEAVDVISALITCLRQDKLGENSFLFLFLPDYIETYGLEDVEKAIPAIELVTQFISCEFAVRPFLRLYFEPMMAQMQAWAHHPNHHVRRLASEGSRPRLPWGMAVPALKQDPSPILPILETLKNDPSEYVRRSVANNLNDISKEHPETVLAIARAWKDLSPETNALIKHGCRTLLKKGHESILAFYALDSTNIQVGQFRLLNSAVRIGDSLSFTFSVGNTSSQPLIVRLEYAVYYRLQNGQLSRKVFKISERLFAPDEQATIIRRQKFTPITTRRFYTGEHRIALIVNGKEADPLPFVLLQP</sequence>
<dbReference type="InterPro" id="IPR021133">
    <property type="entry name" value="HEAT_type_2"/>
</dbReference>
<evidence type="ECO:0000313" key="1">
    <source>
        <dbReference type="EMBL" id="OIN59604.1"/>
    </source>
</evidence>
<dbReference type="EMBL" id="MORL01000003">
    <property type="protein sequence ID" value="OIN59604.1"/>
    <property type="molecule type" value="Genomic_DNA"/>
</dbReference>
<comment type="caution">
    <text evidence="1">The sequence shown here is derived from an EMBL/GenBank/DDBJ whole genome shotgun (WGS) entry which is preliminary data.</text>
</comment>
<dbReference type="Gene3D" id="1.25.40.290">
    <property type="entry name" value="ARM repeat domains"/>
    <property type="match status" value="1"/>
</dbReference>
<accession>A0A1S2VLG7</accession>
<keyword evidence="2" id="KW-1185">Reference proteome</keyword>
<proteinExistence type="predicted"/>